<dbReference type="GeneID" id="25901060"/>
<protein>
    <recommendedName>
        <fullName evidence="4">Tyrosinase copper-binding domain-containing protein</fullName>
    </recommendedName>
</protein>
<dbReference type="Pfam" id="PF00264">
    <property type="entry name" value="Tyrosinase"/>
    <property type="match status" value="1"/>
</dbReference>
<dbReference type="InterPro" id="IPR002227">
    <property type="entry name" value="Tyrosinase_Cu-bd"/>
</dbReference>
<evidence type="ECO:0000313" key="6">
    <source>
        <dbReference type="Proteomes" id="UP000054560"/>
    </source>
</evidence>
<evidence type="ECO:0000256" key="1">
    <source>
        <dbReference type="ARBA" id="ARBA00022723"/>
    </source>
</evidence>
<dbReference type="PROSITE" id="PS00498">
    <property type="entry name" value="TYROSINASE_2"/>
    <property type="match status" value="1"/>
</dbReference>
<dbReference type="EMBL" id="KQ241614">
    <property type="protein sequence ID" value="KNC87314.1"/>
    <property type="molecule type" value="Genomic_DNA"/>
</dbReference>
<dbReference type="InterPro" id="IPR050316">
    <property type="entry name" value="Tyrosinase/Hemocyanin"/>
</dbReference>
<dbReference type="InterPro" id="IPR008922">
    <property type="entry name" value="Di-copper_centre_dom_sf"/>
</dbReference>
<dbReference type="GO" id="GO:0046872">
    <property type="term" value="F:metal ion binding"/>
    <property type="evidence" value="ECO:0007669"/>
    <property type="project" value="UniProtKB-KW"/>
</dbReference>
<feature type="signal peptide" evidence="3">
    <location>
        <begin position="1"/>
        <end position="19"/>
    </location>
</feature>
<feature type="domain" description="Tyrosinase copper-binding" evidence="4">
    <location>
        <begin position="315"/>
        <end position="326"/>
    </location>
</feature>
<keyword evidence="2" id="KW-0186">Copper</keyword>
<dbReference type="Proteomes" id="UP000054560">
    <property type="component" value="Unassembled WGS sequence"/>
</dbReference>
<evidence type="ECO:0000259" key="4">
    <source>
        <dbReference type="PROSITE" id="PS00498"/>
    </source>
</evidence>
<dbReference type="PRINTS" id="PR00092">
    <property type="entry name" value="TYROSINASE"/>
</dbReference>
<reference evidence="5 6" key="1">
    <citation type="submission" date="2011-02" db="EMBL/GenBank/DDBJ databases">
        <title>The Genome Sequence of Sphaeroforma arctica JP610.</title>
        <authorList>
            <consortium name="The Broad Institute Genome Sequencing Platform"/>
            <person name="Russ C."/>
            <person name="Cuomo C."/>
            <person name="Young S.K."/>
            <person name="Zeng Q."/>
            <person name="Gargeya S."/>
            <person name="Alvarado L."/>
            <person name="Berlin A."/>
            <person name="Chapman S.B."/>
            <person name="Chen Z."/>
            <person name="Freedman E."/>
            <person name="Gellesch M."/>
            <person name="Goldberg J."/>
            <person name="Griggs A."/>
            <person name="Gujja S."/>
            <person name="Heilman E."/>
            <person name="Heiman D."/>
            <person name="Howarth C."/>
            <person name="Mehta T."/>
            <person name="Neiman D."/>
            <person name="Pearson M."/>
            <person name="Roberts A."/>
            <person name="Saif S."/>
            <person name="Shea T."/>
            <person name="Shenoy N."/>
            <person name="Sisk P."/>
            <person name="Stolte C."/>
            <person name="Sykes S."/>
            <person name="White J."/>
            <person name="Yandava C."/>
            <person name="Burger G."/>
            <person name="Gray M.W."/>
            <person name="Holland P.W.H."/>
            <person name="King N."/>
            <person name="Lang F.B.F."/>
            <person name="Roger A.J."/>
            <person name="Ruiz-Trillo I."/>
            <person name="Haas B."/>
            <person name="Nusbaum C."/>
            <person name="Birren B."/>
        </authorList>
    </citation>
    <scope>NUCLEOTIDE SEQUENCE [LARGE SCALE GENOMIC DNA]</scope>
    <source>
        <strain evidence="5 6">JP610</strain>
    </source>
</reference>
<keyword evidence="6" id="KW-1185">Reference proteome</keyword>
<keyword evidence="1" id="KW-0479">Metal-binding</keyword>
<evidence type="ECO:0000256" key="3">
    <source>
        <dbReference type="SAM" id="SignalP"/>
    </source>
</evidence>
<dbReference type="SUPFAM" id="SSF48056">
    <property type="entry name" value="Di-copper centre-containing domain"/>
    <property type="match status" value="1"/>
</dbReference>
<keyword evidence="3" id="KW-0732">Signal</keyword>
<evidence type="ECO:0000256" key="2">
    <source>
        <dbReference type="ARBA" id="ARBA00023008"/>
    </source>
</evidence>
<dbReference type="OrthoDB" id="6132182at2759"/>
<dbReference type="GO" id="GO:0016491">
    <property type="term" value="F:oxidoreductase activity"/>
    <property type="evidence" value="ECO:0007669"/>
    <property type="project" value="InterPro"/>
</dbReference>
<evidence type="ECO:0000313" key="5">
    <source>
        <dbReference type="EMBL" id="KNC87314.1"/>
    </source>
</evidence>
<dbReference type="eggNOG" id="ENOG502SBDH">
    <property type="taxonomic scope" value="Eukaryota"/>
</dbReference>
<feature type="chain" id="PRO_5005539235" description="Tyrosinase copper-binding domain-containing protein" evidence="3">
    <location>
        <begin position="20"/>
        <end position="430"/>
    </location>
</feature>
<dbReference type="PANTHER" id="PTHR11474">
    <property type="entry name" value="TYROSINASE FAMILY MEMBER"/>
    <property type="match status" value="1"/>
</dbReference>
<proteinExistence type="predicted"/>
<gene>
    <name evidence="5" type="ORF">SARC_00556</name>
</gene>
<dbReference type="Gene3D" id="1.10.1280.10">
    <property type="entry name" value="Di-copper center containing domain from catechol oxidase"/>
    <property type="match status" value="1"/>
</dbReference>
<name>A0A0L0GEJ5_9EUKA</name>
<dbReference type="AlphaFoldDB" id="A0A0L0GEJ5"/>
<dbReference type="RefSeq" id="XP_014161216.1">
    <property type="nucleotide sequence ID" value="XM_014305741.1"/>
</dbReference>
<dbReference type="PANTHER" id="PTHR11474:SF126">
    <property type="entry name" value="TYROSINASE-LIKE PROTEIN TYR-1-RELATED"/>
    <property type="match status" value="1"/>
</dbReference>
<accession>A0A0L0GEJ5</accession>
<sequence>MKVFSLMNVLVCSFCLVSALSSPRQASEPGRRVRREIRDLTESERLALFEAMWEMRNLSTKEGQEKYGSAFRTWDYLVAKHAVAAEDPSGDQGHYGPCFITYHRALMLETENILLSINPEFKALPYWDLTLDAGHGGRYREGDDEYIFSDTYLGSYTGNEEMDYAVTDGAFAYWPVTKFDKKEYGLLQHIYSGSSTTGYNRRGSNELDSPYLTRFPKGTLSYTNYEMDETIEGTKEDNDICSSFDYVADIEHFVNCVDAEDVSNEVDGPPAGFYYKDGEKKTVRFIHSQAHLKIGSRSTLGVNGDFRDAATSINDPFFLFHHTNIDRLFMQWQMSALNADSDQDASDVMYGFPTHPPSKQETDLGFTVYDVCWEIDNTISPNFPFYENDLFGEGNDAHSTSGKGKTYTNRDILRFTGPGNSIYTYDTTMW</sequence>
<organism evidence="5 6">
    <name type="scientific">Sphaeroforma arctica JP610</name>
    <dbReference type="NCBI Taxonomy" id="667725"/>
    <lineage>
        <taxon>Eukaryota</taxon>
        <taxon>Ichthyosporea</taxon>
        <taxon>Ichthyophonida</taxon>
        <taxon>Sphaeroforma</taxon>
    </lineage>
</organism>